<reference evidence="1 2" key="1">
    <citation type="submission" date="2018-06" db="EMBL/GenBank/DDBJ databases">
        <authorList>
            <consortium name="Pathogen Informatics"/>
            <person name="Doyle S."/>
        </authorList>
    </citation>
    <scope>NUCLEOTIDE SEQUENCE [LARGE SCALE GENOMIC DNA]</scope>
    <source>
        <strain evidence="1 2">NCTC13163</strain>
    </source>
</reference>
<dbReference type="AlphaFoldDB" id="A0A377FWD0"/>
<proteinExistence type="predicted"/>
<dbReference type="Gene3D" id="3.40.1000.10">
    <property type="entry name" value="Mog1/PsbP, alpha/beta/alpha sandwich"/>
    <property type="match status" value="1"/>
</dbReference>
<gene>
    <name evidence="1" type="ORF">NCTC13163_02474</name>
</gene>
<name>A0A377FWD0_9BACL</name>
<protein>
    <recommendedName>
        <fullName evidence="3">DUF3805 domain-containing protein</fullName>
    </recommendedName>
</protein>
<organism evidence="1 2">
    <name type="scientific">Exiguobacterium aurantiacum</name>
    <dbReference type="NCBI Taxonomy" id="33987"/>
    <lineage>
        <taxon>Bacteria</taxon>
        <taxon>Bacillati</taxon>
        <taxon>Bacillota</taxon>
        <taxon>Bacilli</taxon>
        <taxon>Bacillales</taxon>
        <taxon>Bacillales Family XII. Incertae Sedis</taxon>
        <taxon>Exiguobacterium</taxon>
    </lineage>
</organism>
<dbReference type="Proteomes" id="UP000254060">
    <property type="component" value="Unassembled WGS sequence"/>
</dbReference>
<dbReference type="RefSeq" id="WP_029335977.1">
    <property type="nucleotide sequence ID" value="NZ_UGGP01000001.1"/>
</dbReference>
<evidence type="ECO:0008006" key="3">
    <source>
        <dbReference type="Google" id="ProtNLM"/>
    </source>
</evidence>
<accession>A0A377FWD0</accession>
<sequence length="137" mass="15567">MKEYEIDGWIRLTYPEHFEYNEEEDHVSFYSVEPDAQGTLQMSIYEAETEQAPEDAALQELNTFLGEFPIEVKVAPSVTDQSAGMTTAYASGLEDGMHLDVWSLTDGKRLLFLTYVADKMTDEKLEVEAIVDSIEWA</sequence>
<dbReference type="OrthoDB" id="2355174at2"/>
<dbReference type="EMBL" id="UGGP01000001">
    <property type="protein sequence ID" value="STO09078.1"/>
    <property type="molecule type" value="Genomic_DNA"/>
</dbReference>
<dbReference type="STRING" id="1397694.GCA_000702585_02959"/>
<evidence type="ECO:0000313" key="1">
    <source>
        <dbReference type="EMBL" id="STO09078.1"/>
    </source>
</evidence>
<evidence type="ECO:0000313" key="2">
    <source>
        <dbReference type="Proteomes" id="UP000254060"/>
    </source>
</evidence>